<dbReference type="FunFam" id="2.30.42.10:FF:000035">
    <property type="entry name" value="Glutamate receptor interacting protein 1"/>
    <property type="match status" value="1"/>
</dbReference>
<evidence type="ECO:0000256" key="3">
    <source>
        <dbReference type="ARBA" id="ARBA00022737"/>
    </source>
</evidence>
<dbReference type="SUPFAM" id="SSF50156">
    <property type="entry name" value="PDZ domain-like"/>
    <property type="match status" value="7"/>
</dbReference>
<dbReference type="GeneTree" id="ENSGT00940000158692"/>
<feature type="compositionally biased region" description="Polar residues" evidence="4">
    <location>
        <begin position="887"/>
        <end position="900"/>
    </location>
</feature>
<dbReference type="SMART" id="SM00228">
    <property type="entry name" value="PDZ"/>
    <property type="match status" value="7"/>
</dbReference>
<feature type="domain" description="PDZ" evidence="5">
    <location>
        <begin position="716"/>
        <end position="798"/>
    </location>
</feature>
<dbReference type="CDD" id="cd06685">
    <property type="entry name" value="PDZ7_GRIP1-2-like"/>
    <property type="match status" value="1"/>
</dbReference>
<accession>M3Z1E2</accession>
<comment type="subcellular location">
    <subcellularLocation>
        <location evidence="1">Cytoplasm</location>
    </subcellularLocation>
</comment>
<dbReference type="Pfam" id="PF00595">
    <property type="entry name" value="PDZ"/>
    <property type="match status" value="6"/>
</dbReference>
<feature type="compositionally biased region" description="Polar residues" evidence="4">
    <location>
        <begin position="972"/>
        <end position="1002"/>
    </location>
</feature>
<evidence type="ECO:0000256" key="1">
    <source>
        <dbReference type="ARBA" id="ARBA00004496"/>
    </source>
</evidence>
<evidence type="ECO:0000256" key="4">
    <source>
        <dbReference type="SAM" id="MobiDB-lite"/>
    </source>
</evidence>
<dbReference type="STRING" id="9669.ENSMPUP00000017404"/>
<feature type="domain" description="PDZ" evidence="5">
    <location>
        <begin position="616"/>
        <end position="701"/>
    </location>
</feature>
<dbReference type="InterPro" id="IPR041489">
    <property type="entry name" value="PDZ_6"/>
</dbReference>
<dbReference type="PANTHER" id="PTHR46227">
    <property type="entry name" value="GLUTAMATE RECEPTOR-INTERACTING PROTEIN GRIP"/>
    <property type="match status" value="1"/>
</dbReference>
<feature type="compositionally biased region" description="Low complexity" evidence="4">
    <location>
        <begin position="842"/>
        <end position="852"/>
    </location>
</feature>
<dbReference type="PROSITE" id="PS50106">
    <property type="entry name" value="PDZ"/>
    <property type="match status" value="7"/>
</dbReference>
<feature type="domain" description="PDZ" evidence="5">
    <location>
        <begin position="194"/>
        <end position="282"/>
    </location>
</feature>
<dbReference type="FunFam" id="2.30.42.10:FF:000022">
    <property type="entry name" value="Glutamate receptor interacting protein 1"/>
    <property type="match status" value="1"/>
</dbReference>
<dbReference type="InParanoid" id="M3Z1E2"/>
<dbReference type="InterPro" id="IPR043545">
    <property type="entry name" value="GRIP1/2"/>
</dbReference>
<dbReference type="OMA" id="NHLELVI"/>
<dbReference type="CDD" id="cd06682">
    <property type="entry name" value="PDZ5_GRIP1-2-like"/>
    <property type="match status" value="1"/>
</dbReference>
<dbReference type="EMBL" id="AEYP01031608">
    <property type="status" value="NOT_ANNOTATED_CDS"/>
    <property type="molecule type" value="Genomic_DNA"/>
</dbReference>
<keyword evidence="2" id="KW-0963">Cytoplasm</keyword>
<sequence length="1156" mass="125534">MFRAFQMACPTTKSRLRLRSPNSFSYPYHITSLWQKDCNPLKGLHCVRNWMEINQTLHCTFADESPYTKSASQTKPPDGALAVRRQSIPEEFKGSTVVELMKKEGTTLGLTVSGGVDKDGKPRVSNLRQGGIAARSDQLDVGDYIKAVNGINLAKFRHDEIISLLKNVGERVVLEVEYELPPVSVQGSSVIFRTVEVTLHKEGNTFGFVIRGGAHDDRNKSRPVVITCVRPGGPADREGTIKPGDRLLSVDGIRLLGTTHAEAMSILKQCGQEATLLIEYDVSVMDTVATASGPLLVEVAKTPGASLGVALTTSMCCNKQVIVIDKIKSASIADRCGALHVGDHILSIDGTSMEYCTLAEATQFLANTTDQVKLEILPHHQTRLALKGPDHVKIQRSDRQLAWDSWAGNHCSLHTYHHPHTTHPDHCRVPALTGPKASPSNSPPALVSSFSPTSMSAYSLSSLNMGTLPRSLYSTSPRGTMMRRRLKKKDFKSSLSLASSTVGLAGQVVHTETTEVVLTADPVTGFGIQLQGSVFATETLSSPPLISYIEADSPAERCGVLQIGDRVMAINGIPTEDSTFEEANQLLRDSSITSKVTLEIEFDVAESVIPSSGTFHVKLPKKHSVELGITISSPSSRKPGDPLVISDIKKGSVAHRTGTLELGDKLLAIDNIRLDNCSMEDAVQILQQCEDLVKLKIRKDEDNSDEQESSGAIIYTVELKRYGGPLGITISGTEEPFDPIIISSLTKGGLAERTGAIHIGDRILAINSSSLKGKPLSEAIHLLQMAGETVTLKIKKQTDAQSASSPKKFPMASHLSDLGDVEEDPSPGQKPGKLSDTYPSTVPSVDSAVDSWDSSGIDSSYGNQGSSFQASGYNFNTYEWRGPKQRGSLSPVTKPRSQTYPDVGLNNEDWDRSTVSGFTGAPDSSEAEQEENFWSQALEDLETCGQSGILRELEATIMSGSTMSLNHEAPSPRSQLGRQASFQERSSSRPHYSQTTRSNTLPTDVGRKSVPLRKMKQEIKEIMSPTPVELHKVTLYKSSDMEDFGFSVADGLLEKGVYVKNIRPAGPGDLGGLKPYDRLLQVNHVRTRDFDCCLVVPLIAESGNKLDLVISRNPLASQKSIEQTLPGGEWSEQNSAFFQQPSHGGNLEIREPTNTL</sequence>
<dbReference type="CDD" id="cd06683">
    <property type="entry name" value="PDZ6_GRIP1-2-like"/>
    <property type="match status" value="1"/>
</dbReference>
<feature type="region of interest" description="Disordered" evidence="4">
    <location>
        <begin position="884"/>
        <end position="930"/>
    </location>
</feature>
<dbReference type="GO" id="GO:0005737">
    <property type="term" value="C:cytoplasm"/>
    <property type="evidence" value="ECO:0007669"/>
    <property type="project" value="UniProtKB-SubCell"/>
</dbReference>
<protein>
    <submittedName>
        <fullName evidence="6">Glutamate receptor interacting protein 1</fullName>
    </submittedName>
</protein>
<dbReference type="HOGENOM" id="CLU_004313_0_0_1"/>
<keyword evidence="3" id="KW-0677">Repeat</keyword>
<dbReference type="FunFam" id="2.30.42.10:FF:000023">
    <property type="entry name" value="Glutamate receptor interacting protein 1"/>
    <property type="match status" value="1"/>
</dbReference>
<evidence type="ECO:0000256" key="2">
    <source>
        <dbReference type="ARBA" id="ARBA00022490"/>
    </source>
</evidence>
<dbReference type="FunFam" id="2.30.42.10:FF:000031">
    <property type="entry name" value="Glutamate receptor interacting protein 1"/>
    <property type="match status" value="1"/>
</dbReference>
<dbReference type="CDD" id="cd06684">
    <property type="entry name" value="PDZ3_GRIP1-2-like"/>
    <property type="match status" value="1"/>
</dbReference>
<dbReference type="InterPro" id="IPR001478">
    <property type="entry name" value="PDZ"/>
</dbReference>
<feature type="region of interest" description="Disordered" evidence="4">
    <location>
        <begin position="797"/>
        <end position="852"/>
    </location>
</feature>
<dbReference type="PANTHER" id="PTHR46227:SF3">
    <property type="entry name" value="GLUTAMATE RECEPTOR-INTERACTING PROTEIN 1"/>
    <property type="match status" value="1"/>
</dbReference>
<feature type="region of interest" description="Disordered" evidence="4">
    <location>
        <begin position="963"/>
        <end position="1010"/>
    </location>
</feature>
<dbReference type="Ensembl" id="ENSMPUT00000017662.1">
    <property type="protein sequence ID" value="ENSMPUP00000017404.1"/>
    <property type="gene ID" value="ENSMPUG00000017516.1"/>
</dbReference>
<feature type="domain" description="PDZ" evidence="5">
    <location>
        <begin position="296"/>
        <end position="380"/>
    </location>
</feature>
<dbReference type="Gene3D" id="2.30.42.10">
    <property type="match status" value="7"/>
</dbReference>
<dbReference type="FunFam" id="2.30.42.10:FF:000021">
    <property type="entry name" value="Glutamate receptor interacting protein 1"/>
    <property type="match status" value="1"/>
</dbReference>
<feature type="domain" description="PDZ" evidence="5">
    <location>
        <begin position="97"/>
        <end position="180"/>
    </location>
</feature>
<dbReference type="EMBL" id="AEYP01031607">
    <property type="status" value="NOT_ANNOTATED_CDS"/>
    <property type="molecule type" value="Genomic_DNA"/>
</dbReference>
<dbReference type="FunFam" id="2.30.42.10:FF:000034">
    <property type="entry name" value="Glutamate receptor interacting protein 1"/>
    <property type="match status" value="1"/>
</dbReference>
<dbReference type="AlphaFoldDB" id="M3Z1E2"/>
<reference evidence="6" key="1">
    <citation type="submission" date="2024-06" db="UniProtKB">
        <authorList>
            <consortium name="Ensembl"/>
        </authorList>
    </citation>
    <scope>IDENTIFICATION</scope>
</reference>
<organism evidence="6">
    <name type="scientific">Mustela putorius furo</name>
    <name type="common">European domestic ferret</name>
    <name type="synonym">Mustela furo</name>
    <dbReference type="NCBI Taxonomy" id="9669"/>
    <lineage>
        <taxon>Eukaryota</taxon>
        <taxon>Metazoa</taxon>
        <taxon>Chordata</taxon>
        <taxon>Craniata</taxon>
        <taxon>Vertebrata</taxon>
        <taxon>Euteleostomi</taxon>
        <taxon>Mammalia</taxon>
        <taxon>Eutheria</taxon>
        <taxon>Laurasiatheria</taxon>
        <taxon>Carnivora</taxon>
        <taxon>Caniformia</taxon>
        <taxon>Musteloidea</taxon>
        <taxon>Mustelidae</taxon>
        <taxon>Mustelinae</taxon>
        <taxon>Mustela</taxon>
    </lineage>
</organism>
<evidence type="ECO:0000313" key="6">
    <source>
        <dbReference type="Ensembl" id="ENSMPUP00000017404.1"/>
    </source>
</evidence>
<proteinExistence type="predicted"/>
<dbReference type="CDD" id="cd06686">
    <property type="entry name" value="PDZ4_GRIP1-2-like"/>
    <property type="match status" value="1"/>
</dbReference>
<feature type="domain" description="PDZ" evidence="5">
    <location>
        <begin position="1032"/>
        <end position="1114"/>
    </location>
</feature>
<dbReference type="Pfam" id="PF17820">
    <property type="entry name" value="PDZ_6"/>
    <property type="match status" value="1"/>
</dbReference>
<gene>
    <name evidence="6" type="primary">GRIP1</name>
</gene>
<evidence type="ECO:0000259" key="5">
    <source>
        <dbReference type="PROSITE" id="PS50106"/>
    </source>
</evidence>
<dbReference type="CDD" id="cd06681">
    <property type="entry name" value="PDZ2_GRIP1-2-like"/>
    <property type="match status" value="1"/>
</dbReference>
<feature type="domain" description="PDZ" evidence="5">
    <location>
        <begin position="515"/>
        <end position="590"/>
    </location>
</feature>
<dbReference type="CDD" id="cd06687">
    <property type="entry name" value="PDZ1_GRIP1-2-like"/>
    <property type="match status" value="1"/>
</dbReference>
<dbReference type="InterPro" id="IPR036034">
    <property type="entry name" value="PDZ_sf"/>
</dbReference>
<dbReference type="eggNOG" id="KOG3528">
    <property type="taxonomic scope" value="Eukaryota"/>
</dbReference>
<dbReference type="GO" id="GO:0098887">
    <property type="term" value="P:neurotransmitter receptor transport, endosome to postsynaptic membrane"/>
    <property type="evidence" value="ECO:0007669"/>
    <property type="project" value="TreeGrafter"/>
</dbReference>
<name>M3Z1E2_MUSPF</name>
<dbReference type="FunFam" id="2.30.42.10:FF:000025">
    <property type="entry name" value="Glutamate receptor interacting protein 1"/>
    <property type="match status" value="1"/>
</dbReference>